<dbReference type="InParanoid" id="A0A1X7VKS6"/>
<feature type="chain" id="PRO_5013095591" description="Immunoglobulin subtype domain-containing protein" evidence="1">
    <location>
        <begin position="19"/>
        <end position="218"/>
    </location>
</feature>
<dbReference type="Gene3D" id="2.60.40.10">
    <property type="entry name" value="Immunoglobulins"/>
    <property type="match status" value="1"/>
</dbReference>
<organism evidence="2">
    <name type="scientific">Amphimedon queenslandica</name>
    <name type="common">Sponge</name>
    <dbReference type="NCBI Taxonomy" id="400682"/>
    <lineage>
        <taxon>Eukaryota</taxon>
        <taxon>Metazoa</taxon>
        <taxon>Porifera</taxon>
        <taxon>Demospongiae</taxon>
        <taxon>Heteroscleromorpha</taxon>
        <taxon>Haplosclerida</taxon>
        <taxon>Niphatidae</taxon>
        <taxon>Amphimedon</taxon>
    </lineage>
</organism>
<dbReference type="InterPro" id="IPR013783">
    <property type="entry name" value="Ig-like_fold"/>
</dbReference>
<accession>A0A1X7VKS6</accession>
<evidence type="ECO:0000256" key="1">
    <source>
        <dbReference type="SAM" id="SignalP"/>
    </source>
</evidence>
<evidence type="ECO:0000313" key="2">
    <source>
        <dbReference type="EnsemblMetazoa" id="Aqu2.1.40033_001"/>
    </source>
</evidence>
<keyword evidence="1" id="KW-0732">Signal</keyword>
<feature type="signal peptide" evidence="1">
    <location>
        <begin position="1"/>
        <end position="18"/>
    </location>
</feature>
<dbReference type="SUPFAM" id="SSF48726">
    <property type="entry name" value="Immunoglobulin"/>
    <property type="match status" value="1"/>
</dbReference>
<reference evidence="2" key="1">
    <citation type="submission" date="2017-05" db="UniProtKB">
        <authorList>
            <consortium name="EnsemblMetazoa"/>
        </authorList>
    </citation>
    <scope>IDENTIFICATION</scope>
</reference>
<dbReference type="EnsemblMetazoa" id="Aqu2.1.40033_001">
    <property type="protein sequence ID" value="Aqu2.1.40033_001"/>
    <property type="gene ID" value="Aqu2.1.40033"/>
</dbReference>
<dbReference type="AlphaFoldDB" id="A0A1X7VKS6"/>
<dbReference type="InterPro" id="IPR036179">
    <property type="entry name" value="Ig-like_dom_sf"/>
</dbReference>
<sequence>MFLAVLLLLLSLSIDAQGVSFKTVPPHIENEDVIITADNDSLVHLYCAISIGNELVSFTTWDEIHQNGTFQDIAFSSNGSSLTHNFIESAPATMPLHSNLTFNLTQATSHTKLSCNQNDKGVTFFIGILALPELSNVFANVTEGSSFNTSLAGSKNNPFPPPQGTWSYGDDPITSVTISTNTYSIEFASTIKNQSGVYTLTLTNDAGTISGNLTLNVQ</sequence>
<proteinExistence type="predicted"/>
<evidence type="ECO:0008006" key="3">
    <source>
        <dbReference type="Google" id="ProtNLM"/>
    </source>
</evidence>
<protein>
    <recommendedName>
        <fullName evidence="3">Immunoglobulin subtype domain-containing protein</fullName>
    </recommendedName>
</protein>
<name>A0A1X7VKS6_AMPQE</name>